<comment type="caution">
    <text evidence="7">The sequence shown here is derived from an EMBL/GenBank/DDBJ whole genome shotgun (WGS) entry which is preliminary data.</text>
</comment>
<dbReference type="PROSITE" id="PS50850">
    <property type="entry name" value="MFS"/>
    <property type="match status" value="1"/>
</dbReference>
<dbReference type="InterPro" id="IPR020846">
    <property type="entry name" value="MFS_dom"/>
</dbReference>
<feature type="transmembrane region" description="Helical" evidence="5">
    <location>
        <begin position="145"/>
        <end position="171"/>
    </location>
</feature>
<dbReference type="AlphaFoldDB" id="A0A010R2Q1"/>
<dbReference type="eggNOG" id="KOG0254">
    <property type="taxonomic scope" value="Eukaryota"/>
</dbReference>
<feature type="transmembrane region" description="Helical" evidence="5">
    <location>
        <begin position="440"/>
        <end position="462"/>
    </location>
</feature>
<feature type="transmembrane region" description="Helical" evidence="5">
    <location>
        <begin position="377"/>
        <end position="395"/>
    </location>
</feature>
<feature type="transmembrane region" description="Helical" evidence="5">
    <location>
        <begin position="183"/>
        <end position="205"/>
    </location>
</feature>
<feature type="transmembrane region" description="Helical" evidence="5">
    <location>
        <begin position="244"/>
        <end position="262"/>
    </location>
</feature>
<accession>A0A010R2Q1</accession>
<feature type="transmembrane region" description="Helical" evidence="5">
    <location>
        <begin position="120"/>
        <end position="139"/>
    </location>
</feature>
<reference evidence="7 8" key="1">
    <citation type="submission" date="2014-02" db="EMBL/GenBank/DDBJ databases">
        <title>The genome sequence of Colletotrichum fioriniae PJ7.</title>
        <authorList>
            <person name="Baroncelli R."/>
            <person name="Thon M.R."/>
        </authorList>
    </citation>
    <scope>NUCLEOTIDE SEQUENCE [LARGE SCALE GENOMIC DNA]</scope>
    <source>
        <strain evidence="7 8">PJ7</strain>
    </source>
</reference>
<dbReference type="KEGG" id="cfj:CFIO01_11792"/>
<feature type="transmembrane region" description="Helical" evidence="5">
    <location>
        <begin position="211"/>
        <end position="232"/>
    </location>
</feature>
<keyword evidence="4 5" id="KW-0472">Membrane</keyword>
<evidence type="ECO:0000256" key="1">
    <source>
        <dbReference type="ARBA" id="ARBA00004141"/>
    </source>
</evidence>
<feature type="domain" description="Major facilitator superfamily (MFS) profile" evidence="6">
    <location>
        <begin position="55"/>
        <end position="505"/>
    </location>
</feature>
<dbReference type="PANTHER" id="PTHR42718">
    <property type="entry name" value="MAJOR FACILITATOR SUPERFAMILY MULTIDRUG TRANSPORTER MFSC"/>
    <property type="match status" value="1"/>
</dbReference>
<organism evidence="7 8">
    <name type="scientific">Colletotrichum fioriniae PJ7</name>
    <dbReference type="NCBI Taxonomy" id="1445577"/>
    <lineage>
        <taxon>Eukaryota</taxon>
        <taxon>Fungi</taxon>
        <taxon>Dikarya</taxon>
        <taxon>Ascomycota</taxon>
        <taxon>Pezizomycotina</taxon>
        <taxon>Sordariomycetes</taxon>
        <taxon>Hypocreomycetidae</taxon>
        <taxon>Glomerellales</taxon>
        <taxon>Glomerellaceae</taxon>
        <taxon>Colletotrichum</taxon>
        <taxon>Colletotrichum acutatum species complex</taxon>
    </lineage>
</organism>
<dbReference type="Pfam" id="PF07690">
    <property type="entry name" value="MFS_1"/>
    <property type="match status" value="1"/>
</dbReference>
<evidence type="ECO:0000313" key="7">
    <source>
        <dbReference type="EMBL" id="EXF74541.1"/>
    </source>
</evidence>
<evidence type="ECO:0000256" key="5">
    <source>
        <dbReference type="SAM" id="Phobius"/>
    </source>
</evidence>
<dbReference type="HOGENOM" id="CLU_000960_27_4_1"/>
<dbReference type="InterPro" id="IPR011701">
    <property type="entry name" value="MFS"/>
</dbReference>
<gene>
    <name evidence="7" type="ORF">CFIO01_11792</name>
</gene>
<dbReference type="GO" id="GO:0016020">
    <property type="term" value="C:membrane"/>
    <property type="evidence" value="ECO:0007669"/>
    <property type="project" value="UniProtKB-SubCell"/>
</dbReference>
<sequence length="513" mass="55204">MSTSVTTTQAHAMELASPQMDDGVETETRVSAITRRLEASAIPREFASFAEEIGFICICSMGQLLFAIHLSHTFVNQVTFIDALKTTSLNTPWLIGSFLVANGVSVVISGSLADLINPKHLTCAAFIWLSLWNLIGAFTVAPDRIILFFVARAMSGLAVGTLCSAAMSMLGRVYNPSLRKNRVFSLMGAMIPLGFAIGFMQGGALSTHLPWIFGSTSVLSLACLVAAIWCIPSLPNVSLSLKEFDFIGAAAAILGCGFLIFGLTQGSPTHWTPYTYALVIIGVACLASFGFIESRVRRPLIDNRLWKTPGFFPLILSYFLGYGAYAGAWQFYAVRFLLTIQQKPPIIVACYLLPIGVSGTFASWIVSRTLHVVPGHVIMMGSMLAFATGPAFFLPQQAGTLYWALSFPCFIVSTFGPDMSFAAVSVFITSNVPRSYQGAAGSLVITAQNLSTAVLAALGDTIGEKITSQPGGSLDLMALRYIWWLSLATALSGALICAFFVRIPRSEEKEHVS</sequence>
<feature type="transmembrane region" description="Helical" evidence="5">
    <location>
        <begin position="312"/>
        <end position="334"/>
    </location>
</feature>
<name>A0A010R2Q1_9PEZI</name>
<feature type="transmembrane region" description="Helical" evidence="5">
    <location>
        <begin position="92"/>
        <end position="113"/>
    </location>
</feature>
<comment type="subcellular location">
    <subcellularLocation>
        <location evidence="1">Membrane</location>
        <topology evidence="1">Multi-pass membrane protein</topology>
    </subcellularLocation>
</comment>
<feature type="transmembrane region" description="Helical" evidence="5">
    <location>
        <begin position="53"/>
        <end position="72"/>
    </location>
</feature>
<dbReference type="InterPro" id="IPR036259">
    <property type="entry name" value="MFS_trans_sf"/>
</dbReference>
<evidence type="ECO:0000256" key="3">
    <source>
        <dbReference type="ARBA" id="ARBA00022989"/>
    </source>
</evidence>
<dbReference type="SUPFAM" id="SSF103473">
    <property type="entry name" value="MFS general substrate transporter"/>
    <property type="match status" value="1"/>
</dbReference>
<feature type="transmembrane region" description="Helical" evidence="5">
    <location>
        <begin position="346"/>
        <end position="365"/>
    </location>
</feature>
<dbReference type="EMBL" id="JARH01000978">
    <property type="protein sequence ID" value="EXF74541.1"/>
    <property type="molecule type" value="Genomic_DNA"/>
</dbReference>
<feature type="transmembrane region" description="Helical" evidence="5">
    <location>
        <begin position="274"/>
        <end position="292"/>
    </location>
</feature>
<evidence type="ECO:0000256" key="4">
    <source>
        <dbReference type="ARBA" id="ARBA00023136"/>
    </source>
</evidence>
<dbReference type="PANTHER" id="PTHR42718:SF41">
    <property type="entry name" value="MFS TRANSPORTER OF UNKOWN SPECIFICITY (AFU_ORTHOLOGUE AFUA_5G09940)-RELATED"/>
    <property type="match status" value="1"/>
</dbReference>
<feature type="transmembrane region" description="Helical" evidence="5">
    <location>
        <begin position="482"/>
        <end position="501"/>
    </location>
</feature>
<evidence type="ECO:0000259" key="6">
    <source>
        <dbReference type="PROSITE" id="PS50850"/>
    </source>
</evidence>
<dbReference type="GO" id="GO:0022857">
    <property type="term" value="F:transmembrane transporter activity"/>
    <property type="evidence" value="ECO:0007669"/>
    <property type="project" value="InterPro"/>
</dbReference>
<evidence type="ECO:0000256" key="2">
    <source>
        <dbReference type="ARBA" id="ARBA00022692"/>
    </source>
</evidence>
<dbReference type="OrthoDB" id="4813817at2759"/>
<keyword evidence="2 5" id="KW-0812">Transmembrane</keyword>
<keyword evidence="8" id="KW-1185">Reference proteome</keyword>
<keyword evidence="3 5" id="KW-1133">Transmembrane helix</keyword>
<proteinExistence type="predicted"/>
<dbReference type="Gene3D" id="1.20.1250.20">
    <property type="entry name" value="MFS general substrate transporter like domains"/>
    <property type="match status" value="2"/>
</dbReference>
<dbReference type="Proteomes" id="UP000020467">
    <property type="component" value="Unassembled WGS sequence"/>
</dbReference>
<protein>
    <recommendedName>
        <fullName evidence="6">Major facilitator superfamily (MFS) profile domain-containing protein</fullName>
    </recommendedName>
</protein>
<evidence type="ECO:0000313" key="8">
    <source>
        <dbReference type="Proteomes" id="UP000020467"/>
    </source>
</evidence>
<feature type="transmembrane region" description="Helical" evidence="5">
    <location>
        <begin position="401"/>
        <end position="428"/>
    </location>
</feature>